<dbReference type="AlphaFoldDB" id="A0AAP0HWT6"/>
<comment type="caution">
    <text evidence="2">The sequence shown here is derived from an EMBL/GenBank/DDBJ whole genome shotgun (WGS) entry which is preliminary data.</text>
</comment>
<dbReference type="EMBL" id="JBBNAG010000010">
    <property type="protein sequence ID" value="KAK9100647.1"/>
    <property type="molecule type" value="Genomic_DNA"/>
</dbReference>
<evidence type="ECO:0000256" key="1">
    <source>
        <dbReference type="SAM" id="MobiDB-lite"/>
    </source>
</evidence>
<organism evidence="2 3">
    <name type="scientific">Stephania cephalantha</name>
    <dbReference type="NCBI Taxonomy" id="152367"/>
    <lineage>
        <taxon>Eukaryota</taxon>
        <taxon>Viridiplantae</taxon>
        <taxon>Streptophyta</taxon>
        <taxon>Embryophyta</taxon>
        <taxon>Tracheophyta</taxon>
        <taxon>Spermatophyta</taxon>
        <taxon>Magnoliopsida</taxon>
        <taxon>Ranunculales</taxon>
        <taxon>Menispermaceae</taxon>
        <taxon>Menispermoideae</taxon>
        <taxon>Cissampelideae</taxon>
        <taxon>Stephania</taxon>
    </lineage>
</organism>
<proteinExistence type="predicted"/>
<keyword evidence="3" id="KW-1185">Reference proteome</keyword>
<accession>A0AAP0HWT6</accession>
<protein>
    <submittedName>
        <fullName evidence="2">Uncharacterized protein</fullName>
    </submittedName>
</protein>
<name>A0AAP0HWT6_9MAGN</name>
<feature type="compositionally biased region" description="Polar residues" evidence="1">
    <location>
        <begin position="1"/>
        <end position="34"/>
    </location>
</feature>
<reference evidence="2 3" key="1">
    <citation type="submission" date="2024-01" db="EMBL/GenBank/DDBJ databases">
        <title>Genome assemblies of Stephania.</title>
        <authorList>
            <person name="Yang L."/>
        </authorList>
    </citation>
    <scope>NUCLEOTIDE SEQUENCE [LARGE SCALE GENOMIC DNA]</scope>
    <source>
        <strain evidence="2">JXDWG</strain>
        <tissue evidence="2">Leaf</tissue>
    </source>
</reference>
<evidence type="ECO:0000313" key="2">
    <source>
        <dbReference type="EMBL" id="KAK9100647.1"/>
    </source>
</evidence>
<dbReference type="Proteomes" id="UP001419268">
    <property type="component" value="Unassembled WGS sequence"/>
</dbReference>
<feature type="compositionally biased region" description="Low complexity" evidence="1">
    <location>
        <begin position="35"/>
        <end position="45"/>
    </location>
</feature>
<gene>
    <name evidence="2" type="ORF">Scep_024077</name>
</gene>
<sequence>MAIFSQFVTPPQPSMQLRSTSPYHLSTQLPTGQYSSPSPHGPSSPMTTSLYFVMPSPSSLAHTTLTPLSSTLNIDMHKATRERMGRHRDRVKIFLTIENEDYRDLESHEPPVNEDRIFYEALGKHNRKGRVYGFGSQASLSYYNTSGVESSWRPSYRAEDGQVLWEEYEELCAQLVRQMQGEMQEDRERQ</sequence>
<evidence type="ECO:0000313" key="3">
    <source>
        <dbReference type="Proteomes" id="UP001419268"/>
    </source>
</evidence>
<feature type="region of interest" description="Disordered" evidence="1">
    <location>
        <begin position="1"/>
        <end position="47"/>
    </location>
</feature>